<organism evidence="1 2">
    <name type="scientific">Stylonychia lemnae</name>
    <name type="common">Ciliate</name>
    <dbReference type="NCBI Taxonomy" id="5949"/>
    <lineage>
        <taxon>Eukaryota</taxon>
        <taxon>Sar</taxon>
        <taxon>Alveolata</taxon>
        <taxon>Ciliophora</taxon>
        <taxon>Intramacronucleata</taxon>
        <taxon>Spirotrichea</taxon>
        <taxon>Stichotrichia</taxon>
        <taxon>Sporadotrichida</taxon>
        <taxon>Oxytrichidae</taxon>
        <taxon>Stylonychinae</taxon>
        <taxon>Stylonychia</taxon>
    </lineage>
</organism>
<gene>
    <name evidence="1" type="primary">Contig3425.g3662</name>
    <name evidence="1" type="ORF">STYLEM_10270</name>
</gene>
<dbReference type="Proteomes" id="UP000039865">
    <property type="component" value="Unassembled WGS sequence"/>
</dbReference>
<keyword evidence="2" id="KW-1185">Reference proteome</keyword>
<dbReference type="EMBL" id="CCKQ01009746">
    <property type="protein sequence ID" value="CDW81257.1"/>
    <property type="molecule type" value="Genomic_DNA"/>
</dbReference>
<sequence length="442" mass="49505">MLVETNAIQTEFQRLERSVILGSLALLHIKGIILTSYLNSNSCDQYCRIIDGFQCTSTLGQQSKCSSYCGDVNLVCYDGNLMSGDGYMCNNDCRIKSGFTLTLKNNQQEKIEQSCQKIGSICLDSNDQTGDGCDQNCQTEEDHYCINDMTTGEFKCYHRNVRIEKQKFQVLSYETTNLISLGYGQINSCTKNSDKEIEEECDDGDESHSGGCDSQCKVKEGYTCLTQFGMKSTCFQNCALFGTQCLDQNFNDNDGYVISGFLSQLGVINIAEQKPCSDLNSQSVIIDGNFQNIQIPDQNIVSYCKNGIIELGEQCDDGDMNSFEKYQFFPTYLLIDAIRIALFKMDIIKISEENIHHGQNLAKTLNLMNAQIITIILEMVVMTTVELNKVGLAQDKLASNQNVLRIVDHMDFNAWIIIILIQTDAINIAKQRKITAVSFSLT</sequence>
<dbReference type="OrthoDB" id="28293at2759"/>
<name>A0A078AIC5_STYLE</name>
<evidence type="ECO:0000313" key="1">
    <source>
        <dbReference type="EMBL" id="CDW81257.1"/>
    </source>
</evidence>
<dbReference type="AlphaFoldDB" id="A0A078AIC5"/>
<reference evidence="1 2" key="1">
    <citation type="submission" date="2014-06" db="EMBL/GenBank/DDBJ databases">
        <authorList>
            <person name="Swart Estienne"/>
        </authorList>
    </citation>
    <scope>NUCLEOTIDE SEQUENCE [LARGE SCALE GENOMIC DNA]</scope>
    <source>
        <strain evidence="1 2">130c</strain>
    </source>
</reference>
<proteinExistence type="predicted"/>
<protein>
    <submittedName>
        <fullName evidence="1">Uncharacterized protein</fullName>
    </submittedName>
</protein>
<dbReference type="InParanoid" id="A0A078AIC5"/>
<accession>A0A078AIC5</accession>
<evidence type="ECO:0000313" key="2">
    <source>
        <dbReference type="Proteomes" id="UP000039865"/>
    </source>
</evidence>